<dbReference type="InterPro" id="IPR051265">
    <property type="entry name" value="HIBADH-related_NP60_sf"/>
</dbReference>
<dbReference type="SUPFAM" id="SSF48179">
    <property type="entry name" value="6-phosphogluconate dehydrogenase C-terminal domain-like"/>
    <property type="match status" value="1"/>
</dbReference>
<evidence type="ECO:0000259" key="12">
    <source>
        <dbReference type="Pfam" id="PF14833"/>
    </source>
</evidence>
<evidence type="ECO:0000256" key="10">
    <source>
        <dbReference type="SAM" id="Phobius"/>
    </source>
</evidence>
<dbReference type="PANTHER" id="PTHR43580">
    <property type="entry name" value="OXIDOREDUCTASE GLYR1-RELATED"/>
    <property type="match status" value="1"/>
</dbReference>
<accession>A0A2N3NGN9</accession>
<reference evidence="13 14" key="1">
    <citation type="journal article" date="2017" name="G3 (Bethesda)">
        <title>First Draft Genome Sequence of the Pathogenic Fungus Lomentospora prolificans (Formerly Scedosporium prolificans).</title>
        <authorList>
            <person name="Luo R."/>
            <person name="Zimin A."/>
            <person name="Workman R."/>
            <person name="Fan Y."/>
            <person name="Pertea G."/>
            <person name="Grossman N."/>
            <person name="Wear M.P."/>
            <person name="Jia B."/>
            <person name="Miller H."/>
            <person name="Casadevall A."/>
            <person name="Timp W."/>
            <person name="Zhang S.X."/>
            <person name="Salzberg S.L."/>
        </authorList>
    </citation>
    <scope>NUCLEOTIDE SEQUENCE [LARGE SCALE GENOMIC DNA]</scope>
    <source>
        <strain evidence="13 14">JHH-5317</strain>
    </source>
</reference>
<dbReference type="InterPro" id="IPR008389">
    <property type="entry name" value="ATPase_V0-cplx_e1/e2_su"/>
</dbReference>
<gene>
    <name evidence="13" type="ORF">jhhlp_003332</name>
</gene>
<dbReference type="EMBL" id="NLAX01000008">
    <property type="protein sequence ID" value="PKS11567.1"/>
    <property type="molecule type" value="Genomic_DNA"/>
</dbReference>
<dbReference type="GO" id="GO:0046961">
    <property type="term" value="F:proton-transporting ATPase activity, rotational mechanism"/>
    <property type="evidence" value="ECO:0007669"/>
    <property type="project" value="InterPro"/>
</dbReference>
<keyword evidence="7 10" id="KW-1133">Transmembrane helix</keyword>
<protein>
    <recommendedName>
        <fullName evidence="15">6-phosphogluconate dehydrogenase NADP-binding domain-containing protein</fullName>
    </recommendedName>
</protein>
<dbReference type="GO" id="GO:0033179">
    <property type="term" value="C:proton-transporting V-type ATPase, V0 domain"/>
    <property type="evidence" value="ECO:0007669"/>
    <property type="project" value="InterPro"/>
</dbReference>
<comment type="similarity">
    <text evidence="3">Belongs to the V-ATPase e1/e2 subunit family.</text>
</comment>
<evidence type="ECO:0000313" key="14">
    <source>
        <dbReference type="Proteomes" id="UP000233524"/>
    </source>
</evidence>
<evidence type="ECO:0000256" key="4">
    <source>
        <dbReference type="ARBA" id="ARBA00022448"/>
    </source>
</evidence>
<feature type="transmembrane region" description="Helical" evidence="10">
    <location>
        <begin position="341"/>
        <end position="362"/>
    </location>
</feature>
<keyword evidence="5 10" id="KW-0812">Transmembrane</keyword>
<dbReference type="Pfam" id="PF14833">
    <property type="entry name" value="NAD_binding_11"/>
    <property type="match status" value="1"/>
</dbReference>
<evidence type="ECO:0000256" key="9">
    <source>
        <dbReference type="ARBA" id="ARBA00023136"/>
    </source>
</evidence>
<keyword evidence="8" id="KW-0406">Ion transport</keyword>
<evidence type="ECO:0000256" key="6">
    <source>
        <dbReference type="ARBA" id="ARBA00022781"/>
    </source>
</evidence>
<feature type="domain" description="6-phosphogluconate dehydrogenase NADP-binding" evidence="11">
    <location>
        <begin position="6"/>
        <end position="158"/>
    </location>
</feature>
<dbReference type="Proteomes" id="UP000233524">
    <property type="component" value="Unassembled WGS sequence"/>
</dbReference>
<dbReference type="PANTHER" id="PTHR43580:SF3">
    <property type="entry name" value="6-PHOSPHOGLUCONATE DEHYDROGENASE FAMILY PROTEIN (AFU_ORTHOLOGUE AFUA_2G11600)"/>
    <property type="match status" value="1"/>
</dbReference>
<dbReference type="Pfam" id="PF05493">
    <property type="entry name" value="ATP_synt_H"/>
    <property type="match status" value="1"/>
</dbReference>
<keyword evidence="4" id="KW-0813">Transport</keyword>
<dbReference type="Pfam" id="PF03446">
    <property type="entry name" value="NAD_binding_2"/>
    <property type="match status" value="1"/>
</dbReference>
<feature type="transmembrane region" description="Helical" evidence="10">
    <location>
        <begin position="309"/>
        <end position="329"/>
    </location>
</feature>
<evidence type="ECO:0000256" key="3">
    <source>
        <dbReference type="ARBA" id="ARBA00008328"/>
    </source>
</evidence>
<evidence type="ECO:0000256" key="2">
    <source>
        <dbReference type="ARBA" id="ARBA00007598"/>
    </source>
</evidence>
<sequence>MAPRLMWIGLGNMGRGMCKNLVEKGSLAEPLIIYNRTRKRSEDLAATLSPSAVEIASSVEEGVAKADIIFTCIADDAAVQSTIAAAVSGDVTNKVFVDCSTIHPSTTEAMAASVTAKGAQFVAAPVFGAPAMADAGQLVCVLAGPREAVDSVRRYFKGVMGRAEIDLAGEPYAKASTLKVLGNTFILNMVEQLAEGLVVAEKSGLGTDAMVQFVEAVFPGPYAAYAHRMLSGDYHQREEPLFAVDLARKDLRHALSLAGEAGVRLRNAEVAGEHLGVVREYKGVKGDIAGIYGAVRLEAGLKYENENDFVILFVAVVVAALCIATYVFVPRFFPRETQLLLRSSVILALISCYLMWALTYLAQLHPLVAPKRSDLRREVH</sequence>
<dbReference type="GO" id="GO:0050661">
    <property type="term" value="F:NADP binding"/>
    <property type="evidence" value="ECO:0007669"/>
    <property type="project" value="InterPro"/>
</dbReference>
<evidence type="ECO:0000313" key="13">
    <source>
        <dbReference type="EMBL" id="PKS11567.1"/>
    </source>
</evidence>
<evidence type="ECO:0000256" key="5">
    <source>
        <dbReference type="ARBA" id="ARBA00022692"/>
    </source>
</evidence>
<dbReference type="AlphaFoldDB" id="A0A2N3NGN9"/>
<dbReference type="InParanoid" id="A0A2N3NGN9"/>
<evidence type="ECO:0008006" key="15">
    <source>
        <dbReference type="Google" id="ProtNLM"/>
    </source>
</evidence>
<evidence type="ECO:0000256" key="1">
    <source>
        <dbReference type="ARBA" id="ARBA00004141"/>
    </source>
</evidence>
<comment type="similarity">
    <text evidence="2">Belongs to the HIBADH-related family. NP60 subfamily.</text>
</comment>
<dbReference type="Gene3D" id="3.40.50.720">
    <property type="entry name" value="NAD(P)-binding Rossmann-like Domain"/>
    <property type="match status" value="1"/>
</dbReference>
<dbReference type="Gene3D" id="1.10.1040.10">
    <property type="entry name" value="N-(1-d-carboxylethyl)-l-norvaline Dehydrogenase, domain 2"/>
    <property type="match status" value="1"/>
</dbReference>
<name>A0A2N3NGN9_9PEZI</name>
<evidence type="ECO:0000256" key="8">
    <source>
        <dbReference type="ARBA" id="ARBA00023065"/>
    </source>
</evidence>
<dbReference type="OrthoDB" id="435038at2759"/>
<dbReference type="VEuPathDB" id="FungiDB:jhhlp_003332"/>
<evidence type="ECO:0000259" key="11">
    <source>
        <dbReference type="Pfam" id="PF03446"/>
    </source>
</evidence>
<keyword evidence="14" id="KW-1185">Reference proteome</keyword>
<dbReference type="InterPro" id="IPR013328">
    <property type="entry name" value="6PGD_dom2"/>
</dbReference>
<evidence type="ECO:0000256" key="7">
    <source>
        <dbReference type="ARBA" id="ARBA00022989"/>
    </source>
</evidence>
<proteinExistence type="inferred from homology"/>
<dbReference type="InterPro" id="IPR008927">
    <property type="entry name" value="6-PGluconate_DH-like_C_sf"/>
</dbReference>
<dbReference type="STRING" id="41688.A0A2N3NGN9"/>
<dbReference type="GO" id="GO:0051287">
    <property type="term" value="F:NAD binding"/>
    <property type="evidence" value="ECO:0007669"/>
    <property type="project" value="InterPro"/>
</dbReference>
<dbReference type="InterPro" id="IPR029154">
    <property type="entry name" value="HIBADH-like_NADP-bd"/>
</dbReference>
<feature type="domain" description="3-hydroxyisobutyrate dehydrogenase-like NAD-binding" evidence="12">
    <location>
        <begin position="175"/>
        <end position="291"/>
    </location>
</feature>
<dbReference type="SUPFAM" id="SSF51735">
    <property type="entry name" value="NAD(P)-binding Rossmann-fold domains"/>
    <property type="match status" value="1"/>
</dbReference>
<dbReference type="InterPro" id="IPR006115">
    <property type="entry name" value="6PGDH_NADP-bd"/>
</dbReference>
<keyword evidence="9 10" id="KW-0472">Membrane</keyword>
<dbReference type="InterPro" id="IPR036291">
    <property type="entry name" value="NAD(P)-bd_dom_sf"/>
</dbReference>
<organism evidence="13 14">
    <name type="scientific">Lomentospora prolificans</name>
    <dbReference type="NCBI Taxonomy" id="41688"/>
    <lineage>
        <taxon>Eukaryota</taxon>
        <taxon>Fungi</taxon>
        <taxon>Dikarya</taxon>
        <taxon>Ascomycota</taxon>
        <taxon>Pezizomycotina</taxon>
        <taxon>Sordariomycetes</taxon>
        <taxon>Hypocreomycetidae</taxon>
        <taxon>Microascales</taxon>
        <taxon>Microascaceae</taxon>
        <taxon>Lomentospora</taxon>
    </lineage>
</organism>
<comment type="caution">
    <text evidence="13">The sequence shown here is derived from an EMBL/GenBank/DDBJ whole genome shotgun (WGS) entry which is preliminary data.</text>
</comment>
<comment type="subcellular location">
    <subcellularLocation>
        <location evidence="1">Membrane</location>
        <topology evidence="1">Multi-pass membrane protein</topology>
    </subcellularLocation>
</comment>
<keyword evidence="6" id="KW-0375">Hydrogen ion transport</keyword>